<gene>
    <name evidence="3" type="ORF">KFE25_006827</name>
</gene>
<evidence type="ECO:0000256" key="2">
    <source>
        <dbReference type="SAM" id="SignalP"/>
    </source>
</evidence>
<keyword evidence="4" id="KW-1185">Reference proteome</keyword>
<protein>
    <submittedName>
        <fullName evidence="3">Uncharacterized protein</fullName>
    </submittedName>
</protein>
<accession>A0A8J5XTS2</accession>
<name>A0A8J5XTS2_DIALT</name>
<dbReference type="OrthoDB" id="412780at2759"/>
<evidence type="ECO:0000256" key="1">
    <source>
        <dbReference type="SAM" id="MobiDB-lite"/>
    </source>
</evidence>
<keyword evidence="2" id="KW-0732">Signal</keyword>
<dbReference type="Proteomes" id="UP000751190">
    <property type="component" value="Unassembled WGS sequence"/>
</dbReference>
<feature type="chain" id="PRO_5035215121" evidence="2">
    <location>
        <begin position="26"/>
        <end position="312"/>
    </location>
</feature>
<dbReference type="InterPro" id="IPR012674">
    <property type="entry name" value="Calycin"/>
</dbReference>
<comment type="caution">
    <text evidence="3">The sequence shown here is derived from an EMBL/GenBank/DDBJ whole genome shotgun (WGS) entry which is preliminary data.</text>
</comment>
<dbReference type="SUPFAM" id="SSF50814">
    <property type="entry name" value="Lipocalins"/>
    <property type="match status" value="1"/>
</dbReference>
<dbReference type="EMBL" id="JAGTXO010000005">
    <property type="protein sequence ID" value="KAG8467775.1"/>
    <property type="molecule type" value="Genomic_DNA"/>
</dbReference>
<proteinExistence type="predicted"/>
<reference evidence="3" key="1">
    <citation type="submission" date="2021-05" db="EMBL/GenBank/DDBJ databases">
        <title>The genome of the haptophyte Pavlova lutheri (Diacronema luteri, Pavlovales) - a model for lipid biosynthesis in eukaryotic algae.</title>
        <authorList>
            <person name="Hulatt C.J."/>
            <person name="Posewitz M.C."/>
        </authorList>
    </citation>
    <scope>NUCLEOTIDE SEQUENCE</scope>
    <source>
        <strain evidence="3">NIVA-4/92</strain>
    </source>
</reference>
<feature type="region of interest" description="Disordered" evidence="1">
    <location>
        <begin position="65"/>
        <end position="90"/>
    </location>
</feature>
<dbReference type="AlphaFoldDB" id="A0A8J5XTS2"/>
<evidence type="ECO:0000313" key="3">
    <source>
        <dbReference type="EMBL" id="KAG8467775.1"/>
    </source>
</evidence>
<evidence type="ECO:0000313" key="4">
    <source>
        <dbReference type="Proteomes" id="UP000751190"/>
    </source>
</evidence>
<organism evidence="3 4">
    <name type="scientific">Diacronema lutheri</name>
    <name type="common">Unicellular marine alga</name>
    <name type="synonym">Monochrysis lutheri</name>
    <dbReference type="NCBI Taxonomy" id="2081491"/>
    <lineage>
        <taxon>Eukaryota</taxon>
        <taxon>Haptista</taxon>
        <taxon>Haptophyta</taxon>
        <taxon>Pavlovophyceae</taxon>
        <taxon>Pavlovales</taxon>
        <taxon>Pavlovaceae</taxon>
        <taxon>Diacronema</taxon>
    </lineage>
</organism>
<feature type="signal peptide" evidence="2">
    <location>
        <begin position="1"/>
        <end position="25"/>
    </location>
</feature>
<dbReference type="Gene3D" id="2.40.128.20">
    <property type="match status" value="1"/>
</dbReference>
<sequence>MPNAMAHHMTTCVALALCSLPKASSMGYRHPRARAGGRLAGSHSLSARAAAAPIAAALGGGLGGGVVPPRGGDGRGDSDGGASGPEDGAEPGPGLSSAFFAWLLSDQYRRAAVAGASWAAAVTWSVQLARHEADAPMSAQLAGTSADAAAAAAARTPAAFSGEWVLSGSENFDAYLTSMGVSALHRRYACAASVSQTIETGVEEGSPVLTVCVRNQLGTRCERCAMDGRPVRSVDVRGAAIVKVFSLTKPNRGECAPVCVTELRHSRNGVMYERRYLRADGAMVMELTSPSGIVARRIFTRAEPRDERPELK</sequence>